<dbReference type="Pfam" id="PF18388">
    <property type="entry name" value="ATG29_N"/>
    <property type="match status" value="1"/>
</dbReference>
<organism evidence="9 10">
    <name type="scientific">Moniliophthora roreri</name>
    <name type="common">Frosty pod rot fungus</name>
    <name type="synonym">Monilia roreri</name>
    <dbReference type="NCBI Taxonomy" id="221103"/>
    <lineage>
        <taxon>Eukaryota</taxon>
        <taxon>Fungi</taxon>
        <taxon>Dikarya</taxon>
        <taxon>Basidiomycota</taxon>
        <taxon>Agaricomycotina</taxon>
        <taxon>Agaricomycetes</taxon>
        <taxon>Agaricomycetidae</taxon>
        <taxon>Agaricales</taxon>
        <taxon>Marasmiineae</taxon>
        <taxon>Marasmiaceae</taxon>
        <taxon>Moniliophthora</taxon>
    </lineage>
</organism>
<dbReference type="GO" id="GO:0000045">
    <property type="term" value="P:autophagosome assembly"/>
    <property type="evidence" value="ECO:0007669"/>
    <property type="project" value="InterPro"/>
</dbReference>
<evidence type="ECO:0000256" key="6">
    <source>
        <dbReference type="ARBA" id="ARBA00023006"/>
    </source>
</evidence>
<sequence>MPSPALPNVRVVVRLSENRPETPLPDPPKVSQIEWNQEKADILWKVIERSRTKDSGGTDWKGLAAHLEVPLPYLLYRAHARFQEDLRGLQDISVSSPSSTQPPTSALEEFPLHNDQLSNIHGKNRLSGSIRLSSSSARTSTPLGIRARLNSLGHNSHSHNTPRPKKATSSSTLTLQQPQRPASHFRPRTPTSSEGETDSDDEEMLKEEEAERHAEEQEALEKKLKDLQRMMTNEALGLVSSNRNKRKSVDRGRMFSPKSSYRQDGLSSASASHSVSSASSPQGSIPEIPSPPPDSQPHSPIGRHMSPGKSSSPPALSPRSALSQSHRRYGHLMGRSSSEQDSVNGSEASSFSDISDASLSGSALESALLSNIRGGGSRFSAFTRSRFAGGRSGIPL</sequence>
<feature type="region of interest" description="Disordered" evidence="7">
    <location>
        <begin position="374"/>
        <end position="396"/>
    </location>
</feature>
<feature type="compositionally biased region" description="Low complexity" evidence="7">
    <location>
        <begin position="345"/>
        <end position="356"/>
    </location>
</feature>
<feature type="compositionally biased region" description="Basic residues" evidence="7">
    <location>
        <begin position="156"/>
        <end position="166"/>
    </location>
</feature>
<feature type="compositionally biased region" description="Basic and acidic residues" evidence="7">
    <location>
        <begin position="207"/>
        <end position="228"/>
    </location>
</feature>
<proteinExistence type="inferred from homology"/>
<evidence type="ECO:0000259" key="8">
    <source>
        <dbReference type="Pfam" id="PF18388"/>
    </source>
</evidence>
<keyword evidence="5" id="KW-0653">Protein transport</keyword>
<dbReference type="Gene3D" id="1.10.10.2570">
    <property type="match status" value="1"/>
</dbReference>
<feature type="compositionally biased region" description="Low complexity" evidence="7">
    <location>
        <begin position="267"/>
        <end position="287"/>
    </location>
</feature>
<comment type="caution">
    <text evidence="9">The sequence shown here is derived from an EMBL/GenBank/DDBJ whole genome shotgun (WGS) entry which is preliminary data.</text>
</comment>
<evidence type="ECO:0000313" key="10">
    <source>
        <dbReference type="Proteomes" id="UP000054988"/>
    </source>
</evidence>
<feature type="region of interest" description="Disordered" evidence="7">
    <location>
        <begin position="151"/>
        <end position="356"/>
    </location>
</feature>
<evidence type="ECO:0000256" key="3">
    <source>
        <dbReference type="ARBA" id="ARBA00013784"/>
    </source>
</evidence>
<feature type="domain" description="Atg29 N-terminal" evidence="8">
    <location>
        <begin position="10"/>
        <end position="69"/>
    </location>
</feature>
<dbReference type="Proteomes" id="UP000054988">
    <property type="component" value="Unassembled WGS sequence"/>
</dbReference>
<dbReference type="AlphaFoldDB" id="A0A0W0FM39"/>
<protein>
    <recommendedName>
        <fullName evidence="3">Autophagy-related protein 29</fullName>
    </recommendedName>
</protein>
<feature type="compositionally biased region" description="Polar residues" evidence="7">
    <location>
        <begin position="335"/>
        <end position="344"/>
    </location>
</feature>
<dbReference type="EMBL" id="LATX01001850">
    <property type="protein sequence ID" value="KTB37364.1"/>
    <property type="molecule type" value="Genomic_DNA"/>
</dbReference>
<gene>
    <name evidence="9" type="ORF">WG66_10052</name>
</gene>
<evidence type="ECO:0000313" key="9">
    <source>
        <dbReference type="EMBL" id="KTB37364.1"/>
    </source>
</evidence>
<evidence type="ECO:0000256" key="7">
    <source>
        <dbReference type="SAM" id="MobiDB-lite"/>
    </source>
</evidence>
<keyword evidence="4" id="KW-0813">Transport</keyword>
<comment type="subcellular location">
    <subcellularLocation>
        <location evidence="1">Preautophagosomal structure</location>
    </subcellularLocation>
</comment>
<feature type="compositionally biased region" description="Acidic residues" evidence="7">
    <location>
        <begin position="195"/>
        <end position="206"/>
    </location>
</feature>
<evidence type="ECO:0000256" key="5">
    <source>
        <dbReference type="ARBA" id="ARBA00022927"/>
    </source>
</evidence>
<dbReference type="InterPro" id="IPR040666">
    <property type="entry name" value="Atg29_N"/>
</dbReference>
<dbReference type="GO" id="GO:0015031">
    <property type="term" value="P:protein transport"/>
    <property type="evidence" value="ECO:0007669"/>
    <property type="project" value="UniProtKB-KW"/>
</dbReference>
<evidence type="ECO:0000256" key="4">
    <source>
        <dbReference type="ARBA" id="ARBA00022448"/>
    </source>
</evidence>
<dbReference type="eggNOG" id="ENOG502SHP8">
    <property type="taxonomic scope" value="Eukaryota"/>
</dbReference>
<evidence type="ECO:0000256" key="2">
    <source>
        <dbReference type="ARBA" id="ARBA00010082"/>
    </source>
</evidence>
<comment type="similarity">
    <text evidence="2">Belongs to the ATG29 family.</text>
</comment>
<dbReference type="PANTHER" id="PTHR40012:SF1">
    <property type="entry name" value="AUTOPHAGY-RELATED PROTEIN 29"/>
    <property type="match status" value="1"/>
</dbReference>
<accession>A0A0W0FM39</accession>
<feature type="compositionally biased region" description="Low complexity" evidence="7">
    <location>
        <begin position="310"/>
        <end position="324"/>
    </location>
</feature>
<name>A0A0W0FM39_MONRR</name>
<dbReference type="InterPro" id="IPR039362">
    <property type="entry name" value="ATG29_sf"/>
</dbReference>
<dbReference type="GO" id="GO:0000407">
    <property type="term" value="C:phagophore assembly site"/>
    <property type="evidence" value="ECO:0007669"/>
    <property type="project" value="UniProtKB-SubCell"/>
</dbReference>
<dbReference type="PANTHER" id="PTHR40012">
    <property type="entry name" value="AUTOPHAGY-RELATED PROTEIN 29"/>
    <property type="match status" value="1"/>
</dbReference>
<feature type="compositionally biased region" description="Polar residues" evidence="7">
    <location>
        <begin position="167"/>
        <end position="180"/>
    </location>
</feature>
<evidence type="ECO:0000256" key="1">
    <source>
        <dbReference type="ARBA" id="ARBA00004329"/>
    </source>
</evidence>
<feature type="compositionally biased region" description="Polar residues" evidence="7">
    <location>
        <begin position="257"/>
        <end position="266"/>
    </location>
</feature>
<dbReference type="InterPro" id="IPR039113">
    <property type="entry name" value="ATG29"/>
</dbReference>
<reference evidence="9 10" key="1">
    <citation type="submission" date="2015-12" db="EMBL/GenBank/DDBJ databases">
        <title>Draft genome sequence of Moniliophthora roreri, the causal agent of frosty pod rot of cacao.</title>
        <authorList>
            <person name="Aime M.C."/>
            <person name="Diaz-Valderrama J.R."/>
            <person name="Kijpornyongpan T."/>
            <person name="Phillips-Mora W."/>
        </authorList>
    </citation>
    <scope>NUCLEOTIDE SEQUENCE [LARGE SCALE GENOMIC DNA]</scope>
    <source>
        <strain evidence="9 10">MCA 2952</strain>
    </source>
</reference>
<keyword evidence="6" id="KW-0072">Autophagy</keyword>